<dbReference type="InterPro" id="IPR029063">
    <property type="entry name" value="SAM-dependent_MTases_sf"/>
</dbReference>
<sequence length="199" mass="22494">MSEIFHQMANHYDTPERIQLAATIRSAIEKEFSAQTHDQKLIDYGGGTGLVTLPFVSRFKEVIIIDSAAGMLAMADKKIKEAKQANVRTIELDATKDLPAEKADIILLSLVLLHIPETKVILKQLSQMLHPSGKLYIVDFDKNEKIQHPKVHNGFDHEELREQLKLAGFKPRSIETFHHGKNLFMKQDASLFLAIAIKE</sequence>
<proteinExistence type="predicted"/>
<dbReference type="SUPFAM" id="SSF53335">
    <property type="entry name" value="S-adenosyl-L-methionine-dependent methyltransferases"/>
    <property type="match status" value="1"/>
</dbReference>
<dbReference type="GO" id="GO:0008757">
    <property type="term" value="F:S-adenosylmethionine-dependent methyltransferase activity"/>
    <property type="evidence" value="ECO:0007669"/>
    <property type="project" value="InterPro"/>
</dbReference>
<dbReference type="CDD" id="cd02440">
    <property type="entry name" value="AdoMet_MTases"/>
    <property type="match status" value="1"/>
</dbReference>
<evidence type="ECO:0000259" key="2">
    <source>
        <dbReference type="Pfam" id="PF08241"/>
    </source>
</evidence>
<dbReference type="PANTHER" id="PTHR43861">
    <property type="entry name" value="TRANS-ACONITATE 2-METHYLTRANSFERASE-RELATED"/>
    <property type="match status" value="1"/>
</dbReference>
<dbReference type="AlphaFoldDB" id="A0A242L2K2"/>
<dbReference type="PANTHER" id="PTHR43861:SF3">
    <property type="entry name" value="PUTATIVE (AFU_ORTHOLOGUE AFUA_2G14390)-RELATED"/>
    <property type="match status" value="1"/>
</dbReference>
<gene>
    <name evidence="3" type="ORF">A5802_002080</name>
</gene>
<evidence type="ECO:0000313" key="3">
    <source>
        <dbReference type="EMBL" id="OTP28339.1"/>
    </source>
</evidence>
<comment type="caution">
    <text evidence="3">The sequence shown here is derived from an EMBL/GenBank/DDBJ whole genome shotgun (WGS) entry which is preliminary data.</text>
</comment>
<dbReference type="Proteomes" id="UP000195024">
    <property type="component" value="Unassembled WGS sequence"/>
</dbReference>
<dbReference type="RefSeq" id="WP_086335122.1">
    <property type="nucleotide sequence ID" value="NZ_NGMS01000001.1"/>
</dbReference>
<organism evidence="3 4">
    <name type="scientific">Enterococcus mundtii</name>
    <dbReference type="NCBI Taxonomy" id="53346"/>
    <lineage>
        <taxon>Bacteria</taxon>
        <taxon>Bacillati</taxon>
        <taxon>Bacillota</taxon>
        <taxon>Bacilli</taxon>
        <taxon>Lactobacillales</taxon>
        <taxon>Enterococcaceae</taxon>
        <taxon>Enterococcus</taxon>
    </lineage>
</organism>
<dbReference type="Gene3D" id="3.40.50.150">
    <property type="entry name" value="Vaccinia Virus protein VP39"/>
    <property type="match status" value="1"/>
</dbReference>
<reference evidence="3 4" key="1">
    <citation type="submission" date="2017-05" db="EMBL/GenBank/DDBJ databases">
        <title>The Genome Sequence of Enterococcus mundtii 6B1_DIV0119.</title>
        <authorList>
            <consortium name="The Broad Institute Genomics Platform"/>
            <consortium name="The Broad Institute Genomic Center for Infectious Diseases"/>
            <person name="Earl A."/>
            <person name="Manson A."/>
            <person name="Schwartman J."/>
            <person name="Gilmore M."/>
            <person name="Abouelleil A."/>
            <person name="Cao P."/>
            <person name="Chapman S."/>
            <person name="Cusick C."/>
            <person name="Shea T."/>
            <person name="Young S."/>
            <person name="Neafsey D."/>
            <person name="Nusbaum C."/>
            <person name="Birren B."/>
        </authorList>
    </citation>
    <scope>NUCLEOTIDE SEQUENCE [LARGE SCALE GENOMIC DNA]</scope>
    <source>
        <strain evidence="3 4">6B1_DIV0119</strain>
    </source>
</reference>
<evidence type="ECO:0000256" key="1">
    <source>
        <dbReference type="ARBA" id="ARBA00022679"/>
    </source>
</evidence>
<accession>A0A242L2K2</accession>
<protein>
    <recommendedName>
        <fullName evidence="2">Methyltransferase type 11 domain-containing protein</fullName>
    </recommendedName>
</protein>
<dbReference type="EMBL" id="NGMS01000001">
    <property type="protein sequence ID" value="OTP28339.1"/>
    <property type="molecule type" value="Genomic_DNA"/>
</dbReference>
<evidence type="ECO:0000313" key="4">
    <source>
        <dbReference type="Proteomes" id="UP000195024"/>
    </source>
</evidence>
<keyword evidence="1" id="KW-0808">Transferase</keyword>
<dbReference type="Pfam" id="PF08241">
    <property type="entry name" value="Methyltransf_11"/>
    <property type="match status" value="1"/>
</dbReference>
<dbReference type="InterPro" id="IPR013216">
    <property type="entry name" value="Methyltransf_11"/>
</dbReference>
<feature type="domain" description="Methyltransferase type 11" evidence="2">
    <location>
        <begin position="43"/>
        <end position="137"/>
    </location>
</feature>
<name>A0A242L2K2_ENTMU</name>